<feature type="compositionally biased region" description="Polar residues" evidence="9">
    <location>
        <begin position="882"/>
        <end position="893"/>
    </location>
</feature>
<dbReference type="CDD" id="cd11618">
    <property type="entry name" value="ChtBD1_1"/>
    <property type="match status" value="1"/>
</dbReference>
<feature type="compositionally biased region" description="Low complexity" evidence="9">
    <location>
        <begin position="663"/>
        <end position="712"/>
    </location>
</feature>
<feature type="chain" id="PRO_5007393548" description="GH16 domain-containing protein" evidence="10">
    <location>
        <begin position="25"/>
        <end position="1035"/>
    </location>
</feature>
<dbReference type="Proteomes" id="UP000011715">
    <property type="component" value="Unassembled WGS sequence"/>
</dbReference>
<feature type="compositionally biased region" description="Polar residues" evidence="9">
    <location>
        <begin position="946"/>
        <end position="957"/>
    </location>
</feature>
<dbReference type="GO" id="GO:0004553">
    <property type="term" value="F:hydrolase activity, hydrolyzing O-glycosyl compounds"/>
    <property type="evidence" value="ECO:0007669"/>
    <property type="project" value="InterPro"/>
</dbReference>
<feature type="compositionally biased region" description="Low complexity" evidence="9">
    <location>
        <begin position="931"/>
        <end position="945"/>
    </location>
</feature>
<feature type="compositionally biased region" description="Low complexity" evidence="9">
    <location>
        <begin position="962"/>
        <end position="981"/>
    </location>
</feature>
<evidence type="ECO:0000256" key="7">
    <source>
        <dbReference type="ARBA" id="ARBA00023285"/>
    </source>
</evidence>
<feature type="compositionally biased region" description="Low complexity" evidence="9">
    <location>
        <begin position="559"/>
        <end position="578"/>
    </location>
</feature>
<feature type="region of interest" description="Disordered" evidence="9">
    <location>
        <begin position="265"/>
        <end position="296"/>
    </location>
</feature>
<feature type="compositionally biased region" description="Low complexity" evidence="9">
    <location>
        <begin position="905"/>
        <end position="917"/>
    </location>
</feature>
<feature type="region of interest" description="Disordered" evidence="9">
    <location>
        <begin position="375"/>
        <end position="801"/>
    </location>
</feature>
<dbReference type="Gene3D" id="3.30.60.10">
    <property type="entry name" value="Endochitinase-like"/>
    <property type="match status" value="1"/>
</dbReference>
<evidence type="ECO:0000256" key="4">
    <source>
        <dbReference type="ARBA" id="ARBA00022729"/>
    </source>
</evidence>
<feature type="compositionally biased region" description="Low complexity" evidence="9">
    <location>
        <begin position="723"/>
        <end position="737"/>
    </location>
</feature>
<dbReference type="SUPFAM" id="SSF49899">
    <property type="entry name" value="Concanavalin A-like lectins/glucanases"/>
    <property type="match status" value="1"/>
</dbReference>
<evidence type="ECO:0000313" key="14">
    <source>
        <dbReference type="EnsemblFungi" id="MAPG_09524T0"/>
    </source>
</evidence>
<evidence type="ECO:0000256" key="8">
    <source>
        <dbReference type="PROSITE-ProRule" id="PRU00261"/>
    </source>
</evidence>
<reference evidence="13" key="2">
    <citation type="submission" date="2010-05" db="EMBL/GenBank/DDBJ databases">
        <title>The Genome Sequence of Magnaporthe poae strain ATCC 64411.</title>
        <authorList>
            <consortium name="The Broad Institute Genome Sequencing Platform"/>
            <consortium name="Broad Institute Genome Sequencing Center for Infectious Disease"/>
            <person name="Ma L.-J."/>
            <person name="Dead R."/>
            <person name="Young S."/>
            <person name="Zeng Q."/>
            <person name="Koehrsen M."/>
            <person name="Alvarado L."/>
            <person name="Berlin A."/>
            <person name="Chapman S.B."/>
            <person name="Chen Z."/>
            <person name="Freedman E."/>
            <person name="Gellesch M."/>
            <person name="Goldberg J."/>
            <person name="Griggs A."/>
            <person name="Gujja S."/>
            <person name="Heilman E.R."/>
            <person name="Heiman D."/>
            <person name="Hepburn T."/>
            <person name="Howarth C."/>
            <person name="Jen D."/>
            <person name="Larson L."/>
            <person name="Mehta T."/>
            <person name="Neiman D."/>
            <person name="Pearson M."/>
            <person name="Roberts A."/>
            <person name="Saif S."/>
            <person name="Shea T."/>
            <person name="Shenoy N."/>
            <person name="Sisk P."/>
            <person name="Stolte C."/>
            <person name="Sykes S."/>
            <person name="Walk T."/>
            <person name="White J."/>
            <person name="Yandava C."/>
            <person name="Haas B."/>
            <person name="Nusbaum C."/>
            <person name="Birren B."/>
        </authorList>
    </citation>
    <scope>NUCLEOTIDE SEQUENCE</scope>
    <source>
        <strain evidence="13">ATCC 64411</strain>
    </source>
</reference>
<evidence type="ECO:0000256" key="2">
    <source>
        <dbReference type="ARBA" id="ARBA00022669"/>
    </source>
</evidence>
<evidence type="ECO:0000259" key="12">
    <source>
        <dbReference type="PROSITE" id="PS51762"/>
    </source>
</evidence>
<evidence type="ECO:0000313" key="15">
    <source>
        <dbReference type="Proteomes" id="UP000011715"/>
    </source>
</evidence>
<comment type="caution">
    <text evidence="8">Lacks conserved residue(s) required for the propagation of feature annotation.</text>
</comment>
<proteinExistence type="predicted"/>
<keyword evidence="2 8" id="KW-0147">Chitin-binding</keyword>
<dbReference type="PANTHER" id="PTHR46471:SF2">
    <property type="entry name" value="CHITIN DEACETYLASE-RELATED"/>
    <property type="match status" value="1"/>
</dbReference>
<name>A0A0C4EA65_MAGP6</name>
<dbReference type="Gene3D" id="2.60.120.200">
    <property type="match status" value="1"/>
</dbReference>
<dbReference type="PROSITE" id="PS51762">
    <property type="entry name" value="GH16_2"/>
    <property type="match status" value="1"/>
</dbReference>
<dbReference type="PANTHER" id="PTHR46471">
    <property type="entry name" value="CHITIN DEACETYLASE"/>
    <property type="match status" value="1"/>
</dbReference>
<dbReference type="AlphaFoldDB" id="A0A0C4EA65"/>
<evidence type="ECO:0000256" key="9">
    <source>
        <dbReference type="SAM" id="MobiDB-lite"/>
    </source>
</evidence>
<evidence type="ECO:0008006" key="16">
    <source>
        <dbReference type="Google" id="ProtNLM"/>
    </source>
</evidence>
<feature type="compositionally biased region" description="Low complexity" evidence="9">
    <location>
        <begin position="993"/>
        <end position="1002"/>
    </location>
</feature>
<sequence length="1035" mass="104413">MMPLGHLLLRLVVGLAALPSLAQAAEAACYCPRPEGLSQRHYGVDFRTPPSADLTDYWHASSGSNITRDGDRGAGLQYVNRHDAPQIETDFHIWYGRVDFDLQAAPGRGVITSAALKPNEGEGVHWGWSGNDFGQDQGLVQTNVPARGGVTGNNDRRIWEAVDNPQGSVHTYSIDWTPEKIDWLIDGNLVNTRLAADADRDGEPFPQTPSRVQFGVWAGGDPSNGPGVVDWAGGQTDTQDGPYAAYLRKVSITNYNPAGTYEYAENPDGTMSVRPINSPSRGGPGDAQSLGTNNPSRQPLLVGLPRSERGTCGAGAGKSCQGSPFGECCSRYGYCGNSAEFCGSGCQSAYGLCSTPSLFNQANKPELDRNPVTRIASVSSSPQSTAAPSLLPSGRRGDRQTAFGPGEISTRRVSLPNAAPSSPATSTQRTAGPHRPVRLPFSRGDQGAVPLPIIPTPSSGSNAVPTDLDGALPLAAPTSTSSHRPGRFPFSSRTGTRTVLRPQRASDASSTRGSTRRSPMRVSRTRDSTFSRPPRTSGSSRTRSGAFSRPTGASDSGVTTRNRAASTTTTTTPESTPAPNGPVLGTGSSSPASTEAPIPAPPEDSLPAPPENSLPISQEDSLPEAPENPLPAPPENSIPAPSEASPVPIVSGDGDPRPGPLGGARPAAGGLDSNNAVGGSSSAMAGSNNGIASPTVVSASSSTASDASVPDVTTSGSGDPMITTAAGEAAASSGDATFVSSGGAATTGPNDAIVTVPEGPTTTTSGDNTFANAEGATSLGSEDATATASGGAITASSGDAAVTASEVVTVTTFEEAATTAPGRVTTTASEEASTISSGDAAVSTSESGAAATPSGATTTSSESATVASFEHGATTGPEDATAANSESFTTTSAPIDAAIAPPERVVATTASDSTTVAGFDGAATTTRPGDATVATPVEPAATSASDSATNIQEATTTDSEDAAVTAPEESTTTSTPEDTQSLPTVATPDSEQATTTSSDDATISPIASESATVTDSDDAMGATSASTEATTTSSE</sequence>
<feature type="compositionally biased region" description="Pro residues" evidence="9">
    <location>
        <begin position="598"/>
        <end position="612"/>
    </location>
</feature>
<keyword evidence="7" id="KW-0170">Cobalt</keyword>
<dbReference type="Pfam" id="PF00722">
    <property type="entry name" value="Glyco_hydro_16"/>
    <property type="match status" value="1"/>
</dbReference>
<dbReference type="InterPro" id="IPR036861">
    <property type="entry name" value="Endochitinase-like_sf"/>
</dbReference>
<dbReference type="SMART" id="SM00270">
    <property type="entry name" value="ChtBD1"/>
    <property type="match status" value="1"/>
</dbReference>
<dbReference type="eggNOG" id="ENOG502SPFY">
    <property type="taxonomic scope" value="Eukaryota"/>
</dbReference>
<feature type="compositionally biased region" description="Polar residues" evidence="9">
    <location>
        <begin position="738"/>
        <end position="749"/>
    </location>
</feature>
<reference evidence="14" key="4">
    <citation type="journal article" date="2015" name="G3 (Bethesda)">
        <title>Genome sequences of three phytopathogenic species of the Magnaporthaceae family of fungi.</title>
        <authorList>
            <person name="Okagaki L.H."/>
            <person name="Nunes C.C."/>
            <person name="Sailsbery J."/>
            <person name="Clay B."/>
            <person name="Brown D."/>
            <person name="John T."/>
            <person name="Oh Y."/>
            <person name="Young N."/>
            <person name="Fitzgerald M."/>
            <person name="Haas B.J."/>
            <person name="Zeng Q."/>
            <person name="Young S."/>
            <person name="Adiconis X."/>
            <person name="Fan L."/>
            <person name="Levin J.Z."/>
            <person name="Mitchell T.K."/>
            <person name="Okubara P.A."/>
            <person name="Farman M.L."/>
            <person name="Kohn L.M."/>
            <person name="Birren B."/>
            <person name="Ma L.-J."/>
            <person name="Dean R.A."/>
        </authorList>
    </citation>
    <scope>NUCLEOTIDE SEQUENCE</scope>
    <source>
        <strain evidence="14">ATCC 64411 / 73-15</strain>
    </source>
</reference>
<organism evidence="14 15">
    <name type="scientific">Magnaporthiopsis poae (strain ATCC 64411 / 73-15)</name>
    <name type="common">Kentucky bluegrass fungus</name>
    <name type="synonym">Magnaporthe poae</name>
    <dbReference type="NCBI Taxonomy" id="644358"/>
    <lineage>
        <taxon>Eukaryota</taxon>
        <taxon>Fungi</taxon>
        <taxon>Dikarya</taxon>
        <taxon>Ascomycota</taxon>
        <taxon>Pezizomycotina</taxon>
        <taxon>Sordariomycetes</taxon>
        <taxon>Sordariomycetidae</taxon>
        <taxon>Magnaporthales</taxon>
        <taxon>Magnaporthaceae</taxon>
        <taxon>Magnaporthiopsis</taxon>
    </lineage>
</organism>
<dbReference type="SUPFAM" id="SSF57016">
    <property type="entry name" value="Plant lectins/antimicrobial peptides"/>
    <property type="match status" value="1"/>
</dbReference>
<keyword evidence="8" id="KW-1015">Disulfide bond</keyword>
<dbReference type="EnsemblFungi" id="MAPG_09524T0">
    <property type="protein sequence ID" value="MAPG_09524T0"/>
    <property type="gene ID" value="MAPG_09524"/>
</dbReference>
<dbReference type="Pfam" id="PF00187">
    <property type="entry name" value="Chitin_bind_1"/>
    <property type="match status" value="1"/>
</dbReference>
<feature type="compositionally biased region" description="Polar residues" evidence="9">
    <location>
        <begin position="419"/>
        <end position="430"/>
    </location>
</feature>
<comment type="cofactor">
    <cofactor evidence="1">
        <name>Co(2+)</name>
        <dbReference type="ChEBI" id="CHEBI:48828"/>
    </cofactor>
</comment>
<evidence type="ECO:0000256" key="5">
    <source>
        <dbReference type="ARBA" id="ARBA00022801"/>
    </source>
</evidence>
<reference evidence="13" key="3">
    <citation type="submission" date="2011-03" db="EMBL/GenBank/DDBJ databases">
        <title>Annotation of Magnaporthe poae ATCC 64411.</title>
        <authorList>
            <person name="Ma L.-J."/>
            <person name="Dead R."/>
            <person name="Young S.K."/>
            <person name="Zeng Q."/>
            <person name="Gargeya S."/>
            <person name="Fitzgerald M."/>
            <person name="Haas B."/>
            <person name="Abouelleil A."/>
            <person name="Alvarado L."/>
            <person name="Arachchi H.M."/>
            <person name="Berlin A."/>
            <person name="Brown A."/>
            <person name="Chapman S.B."/>
            <person name="Chen Z."/>
            <person name="Dunbar C."/>
            <person name="Freedman E."/>
            <person name="Gearin G."/>
            <person name="Gellesch M."/>
            <person name="Goldberg J."/>
            <person name="Griggs A."/>
            <person name="Gujja S."/>
            <person name="Heiman D."/>
            <person name="Howarth C."/>
            <person name="Larson L."/>
            <person name="Lui A."/>
            <person name="MacDonald P.J.P."/>
            <person name="Mehta T."/>
            <person name="Montmayeur A."/>
            <person name="Murphy C."/>
            <person name="Neiman D."/>
            <person name="Pearson M."/>
            <person name="Priest M."/>
            <person name="Roberts A."/>
            <person name="Saif S."/>
            <person name="Shea T."/>
            <person name="Shenoy N."/>
            <person name="Sisk P."/>
            <person name="Stolte C."/>
            <person name="Sykes S."/>
            <person name="Yandava C."/>
            <person name="Wortman J."/>
            <person name="Nusbaum C."/>
            <person name="Birren B."/>
        </authorList>
    </citation>
    <scope>NUCLEOTIDE SEQUENCE</scope>
    <source>
        <strain evidence="13">ATCC 64411</strain>
    </source>
</reference>
<feature type="compositionally biased region" description="Polar residues" evidence="9">
    <location>
        <begin position="1005"/>
        <end position="1014"/>
    </location>
</feature>
<dbReference type="PROSITE" id="PS50941">
    <property type="entry name" value="CHIT_BIND_I_2"/>
    <property type="match status" value="1"/>
</dbReference>
<keyword evidence="4 10" id="KW-0732">Signal</keyword>
<dbReference type="GO" id="GO:0005975">
    <property type="term" value="P:carbohydrate metabolic process"/>
    <property type="evidence" value="ECO:0007669"/>
    <property type="project" value="InterPro"/>
</dbReference>
<dbReference type="EMBL" id="ADBL01002433">
    <property type="status" value="NOT_ANNOTATED_CDS"/>
    <property type="molecule type" value="Genomic_DNA"/>
</dbReference>
<dbReference type="EMBL" id="GL876976">
    <property type="protein sequence ID" value="KLU90999.1"/>
    <property type="molecule type" value="Genomic_DNA"/>
</dbReference>
<gene>
    <name evidence="13" type="ORF">MAPG_09524</name>
</gene>
<evidence type="ECO:0000256" key="3">
    <source>
        <dbReference type="ARBA" id="ARBA00022723"/>
    </source>
</evidence>
<dbReference type="InterPro" id="IPR013320">
    <property type="entry name" value="ConA-like_dom_sf"/>
</dbReference>
<dbReference type="GO" id="GO:0008061">
    <property type="term" value="F:chitin binding"/>
    <property type="evidence" value="ECO:0007669"/>
    <property type="project" value="UniProtKB-UniRule"/>
</dbReference>
<feature type="compositionally biased region" description="Polar residues" evidence="9">
    <location>
        <begin position="760"/>
        <end position="771"/>
    </location>
</feature>
<feature type="compositionally biased region" description="Pro residues" evidence="9">
    <location>
        <begin position="626"/>
        <end position="636"/>
    </location>
</feature>
<feature type="region of interest" description="Disordered" evidence="9">
    <location>
        <begin position="814"/>
        <end position="1035"/>
    </location>
</feature>
<feature type="compositionally biased region" description="Low complexity" evidence="9">
    <location>
        <begin position="783"/>
        <end position="801"/>
    </location>
</feature>
<feature type="domain" description="Chitin-binding type-1" evidence="11">
    <location>
        <begin position="309"/>
        <end position="355"/>
    </location>
</feature>
<feature type="disulfide bond" evidence="8">
    <location>
        <begin position="328"/>
        <end position="342"/>
    </location>
</feature>
<dbReference type="InterPro" id="IPR001002">
    <property type="entry name" value="Chitin-bd_1"/>
</dbReference>
<feature type="compositionally biased region" description="Low complexity" evidence="9">
    <location>
        <begin position="814"/>
        <end position="868"/>
    </location>
</feature>
<feature type="domain" description="GH16" evidence="12">
    <location>
        <begin position="44"/>
        <end position="240"/>
    </location>
</feature>
<feature type="signal peptide" evidence="10">
    <location>
        <begin position="1"/>
        <end position="24"/>
    </location>
</feature>
<keyword evidence="6" id="KW-0119">Carbohydrate metabolism</keyword>
<dbReference type="VEuPathDB" id="FungiDB:MAPG_09524"/>
<keyword evidence="3" id="KW-0479">Metal-binding</keyword>
<dbReference type="GO" id="GO:0046872">
    <property type="term" value="F:metal ion binding"/>
    <property type="evidence" value="ECO:0007669"/>
    <property type="project" value="UniProtKB-KW"/>
</dbReference>
<evidence type="ECO:0000256" key="6">
    <source>
        <dbReference type="ARBA" id="ARBA00023277"/>
    </source>
</evidence>
<dbReference type="OrthoDB" id="4781at2759"/>
<evidence type="ECO:0000256" key="10">
    <source>
        <dbReference type="SAM" id="SignalP"/>
    </source>
</evidence>
<feature type="compositionally biased region" description="Polar residues" evidence="9">
    <location>
        <begin position="982"/>
        <end position="992"/>
    </location>
</feature>
<keyword evidence="5" id="KW-0378">Hydrolase</keyword>
<evidence type="ECO:0000259" key="11">
    <source>
        <dbReference type="PROSITE" id="PS50941"/>
    </source>
</evidence>
<keyword evidence="15" id="KW-1185">Reference proteome</keyword>
<feature type="compositionally biased region" description="Polar residues" evidence="9">
    <location>
        <begin position="376"/>
        <end position="387"/>
    </location>
</feature>
<reference evidence="15" key="1">
    <citation type="submission" date="2010-05" db="EMBL/GenBank/DDBJ databases">
        <title>The genome sequence of Magnaporthe poae strain ATCC 64411.</title>
        <authorList>
            <person name="Ma L.-J."/>
            <person name="Dead R."/>
            <person name="Young S."/>
            <person name="Zeng Q."/>
            <person name="Koehrsen M."/>
            <person name="Alvarado L."/>
            <person name="Berlin A."/>
            <person name="Chapman S.B."/>
            <person name="Chen Z."/>
            <person name="Freedman E."/>
            <person name="Gellesch M."/>
            <person name="Goldberg J."/>
            <person name="Griggs A."/>
            <person name="Gujja S."/>
            <person name="Heilman E.R."/>
            <person name="Heiman D."/>
            <person name="Hepburn T."/>
            <person name="Howarth C."/>
            <person name="Jen D."/>
            <person name="Larson L."/>
            <person name="Mehta T."/>
            <person name="Neiman D."/>
            <person name="Pearson M."/>
            <person name="Roberts A."/>
            <person name="Saif S."/>
            <person name="Shea T."/>
            <person name="Shenoy N."/>
            <person name="Sisk P."/>
            <person name="Stolte C."/>
            <person name="Sykes S."/>
            <person name="Walk T."/>
            <person name="White J."/>
            <person name="Yandava C."/>
            <person name="Haas B."/>
            <person name="Nusbaum C."/>
            <person name="Birren B."/>
        </authorList>
    </citation>
    <scope>NUCLEOTIDE SEQUENCE [LARGE SCALE GENOMIC DNA]</scope>
    <source>
        <strain evidence="15">ATCC 64411 / 73-15</strain>
    </source>
</reference>
<dbReference type="STRING" id="644358.A0A0C4EA65"/>
<evidence type="ECO:0000256" key="1">
    <source>
        <dbReference type="ARBA" id="ARBA00001941"/>
    </source>
</evidence>
<accession>A0A0C4EA65</accession>
<protein>
    <recommendedName>
        <fullName evidence="16">GH16 domain-containing protein</fullName>
    </recommendedName>
</protein>
<feature type="compositionally biased region" description="Low complexity" evidence="9">
    <location>
        <begin position="1022"/>
        <end position="1035"/>
    </location>
</feature>
<evidence type="ECO:0000313" key="13">
    <source>
        <dbReference type="EMBL" id="KLU90999.1"/>
    </source>
</evidence>
<feature type="compositionally biased region" description="Low complexity" evidence="9">
    <location>
        <begin position="530"/>
        <end position="549"/>
    </location>
</feature>
<reference evidence="14" key="5">
    <citation type="submission" date="2015-06" db="UniProtKB">
        <authorList>
            <consortium name="EnsemblFungi"/>
        </authorList>
    </citation>
    <scope>IDENTIFICATION</scope>
    <source>
        <strain evidence="14">ATCC 64411</strain>
    </source>
</reference>
<dbReference type="InterPro" id="IPR000757">
    <property type="entry name" value="Beta-glucanase-like"/>
</dbReference>
<dbReference type="OMA" id="DYWHASS"/>